<feature type="region of interest" description="Disordered" evidence="1">
    <location>
        <begin position="1"/>
        <end position="74"/>
    </location>
</feature>
<reference evidence="2" key="1">
    <citation type="submission" date="2020-10" db="EMBL/GenBank/DDBJ databases">
        <authorList>
            <person name="Gilroy R."/>
        </authorList>
    </citation>
    <scope>NUCLEOTIDE SEQUENCE</scope>
    <source>
        <strain evidence="2">14700</strain>
    </source>
</reference>
<proteinExistence type="predicted"/>
<feature type="compositionally biased region" description="Basic and acidic residues" evidence="1">
    <location>
        <begin position="11"/>
        <end position="51"/>
    </location>
</feature>
<dbReference type="AlphaFoldDB" id="A0A9D9ICL5"/>
<dbReference type="EMBL" id="JADIMF010000145">
    <property type="protein sequence ID" value="MBO8469860.1"/>
    <property type="molecule type" value="Genomic_DNA"/>
</dbReference>
<comment type="caution">
    <text evidence="2">The sequence shown here is derived from an EMBL/GenBank/DDBJ whole genome shotgun (WGS) entry which is preliminary data.</text>
</comment>
<accession>A0A9D9ICL5</accession>
<name>A0A9D9ICL5_9SPIO</name>
<dbReference type="Proteomes" id="UP000810292">
    <property type="component" value="Unassembled WGS sequence"/>
</dbReference>
<gene>
    <name evidence="2" type="ORF">IAA72_08765</name>
</gene>
<feature type="compositionally biased region" description="Basic and acidic residues" evidence="1">
    <location>
        <begin position="61"/>
        <end position="74"/>
    </location>
</feature>
<evidence type="ECO:0000313" key="3">
    <source>
        <dbReference type="Proteomes" id="UP000810292"/>
    </source>
</evidence>
<organism evidence="2 3">
    <name type="scientific">Candidatus Ornithospirochaeta stercoravium</name>
    <dbReference type="NCBI Taxonomy" id="2840897"/>
    <lineage>
        <taxon>Bacteria</taxon>
        <taxon>Pseudomonadati</taxon>
        <taxon>Spirochaetota</taxon>
        <taxon>Spirochaetia</taxon>
        <taxon>Spirochaetales</taxon>
        <taxon>Spirochaetaceae</taxon>
        <taxon>Spirochaetaceae incertae sedis</taxon>
        <taxon>Candidatus Ornithospirochaeta</taxon>
    </lineage>
</organism>
<evidence type="ECO:0000256" key="1">
    <source>
        <dbReference type="SAM" id="MobiDB-lite"/>
    </source>
</evidence>
<reference evidence="2" key="2">
    <citation type="journal article" date="2021" name="PeerJ">
        <title>Extensive microbial diversity within the chicken gut microbiome revealed by metagenomics and culture.</title>
        <authorList>
            <person name="Gilroy R."/>
            <person name="Ravi A."/>
            <person name="Getino M."/>
            <person name="Pursley I."/>
            <person name="Horton D.L."/>
            <person name="Alikhan N.F."/>
            <person name="Baker D."/>
            <person name="Gharbi K."/>
            <person name="Hall N."/>
            <person name="Watson M."/>
            <person name="Adriaenssens E.M."/>
            <person name="Foster-Nyarko E."/>
            <person name="Jarju S."/>
            <person name="Secka A."/>
            <person name="Antonio M."/>
            <person name="Oren A."/>
            <person name="Chaudhuri R.R."/>
            <person name="La Ragione R."/>
            <person name="Hildebrand F."/>
            <person name="Pallen M.J."/>
        </authorList>
    </citation>
    <scope>NUCLEOTIDE SEQUENCE</scope>
    <source>
        <strain evidence="2">14700</strain>
    </source>
</reference>
<protein>
    <submittedName>
        <fullName evidence="2">Uncharacterized protein</fullName>
    </submittedName>
</protein>
<sequence length="74" mass="8361">MAGILDDLFEDLVKEPETKDENPDEKGKPEDNPDSSAKEEDTPPEDDKPESVKSALFPTSKEWEEFREQHKSGA</sequence>
<evidence type="ECO:0000313" key="2">
    <source>
        <dbReference type="EMBL" id="MBO8469860.1"/>
    </source>
</evidence>